<feature type="transmembrane region" description="Helical" evidence="10">
    <location>
        <begin position="320"/>
        <end position="342"/>
    </location>
</feature>
<feature type="compositionally biased region" description="Low complexity" evidence="9">
    <location>
        <begin position="1"/>
        <end position="13"/>
    </location>
</feature>
<feature type="transmembrane region" description="Helical" evidence="10">
    <location>
        <begin position="133"/>
        <end position="157"/>
    </location>
</feature>
<proteinExistence type="inferred from homology"/>
<reference evidence="12 13" key="1">
    <citation type="submission" date="2024-03" db="EMBL/GenBank/DDBJ databases">
        <title>The genome assembly and annotation of the cricket Gryllus longicercus Weissman &amp; Gray.</title>
        <authorList>
            <person name="Szrajer S."/>
            <person name="Gray D."/>
            <person name="Ylla G."/>
        </authorList>
    </citation>
    <scope>NUCLEOTIDE SEQUENCE [LARGE SCALE GENOMIC DNA]</scope>
    <source>
        <strain evidence="12">DAG 2021-001</strain>
        <tissue evidence="12">Whole body minus gut</tissue>
    </source>
</reference>
<feature type="transmembrane region" description="Helical" evidence="10">
    <location>
        <begin position="193"/>
        <end position="214"/>
    </location>
</feature>
<dbReference type="InterPro" id="IPR005829">
    <property type="entry name" value="Sugar_transporter_CS"/>
</dbReference>
<dbReference type="PANTHER" id="PTHR48021:SF1">
    <property type="entry name" value="GH07001P-RELATED"/>
    <property type="match status" value="1"/>
</dbReference>
<feature type="transmembrane region" description="Helical" evidence="10">
    <location>
        <begin position="349"/>
        <end position="371"/>
    </location>
</feature>
<dbReference type="InterPro" id="IPR005828">
    <property type="entry name" value="MFS_sugar_transport-like"/>
</dbReference>
<evidence type="ECO:0000256" key="9">
    <source>
        <dbReference type="SAM" id="MobiDB-lite"/>
    </source>
</evidence>
<dbReference type="FunFam" id="1.20.1250.20:FF:000055">
    <property type="entry name" value="Facilitated trehalose transporter Tret1-2 homolog"/>
    <property type="match status" value="1"/>
</dbReference>
<dbReference type="PANTHER" id="PTHR48021">
    <property type="match status" value="1"/>
</dbReference>
<feature type="transmembrane region" description="Helical" evidence="10">
    <location>
        <begin position="169"/>
        <end position="187"/>
    </location>
</feature>
<sequence>MKTRIAPEVAAPATPTPQAPPEGRGFQWRRWRQHCAALLANLSVVAVGVTMGWTAPALPVLRGEQPDASGAPRASLEEASWVSACMPLSAIFSALPAGAVAARAGRRAALLALALPFAAGWLLVAFARSHQLWLVYLGRLVMGLAVGPCTVFVPMYCEEIAERSIRGAVGSYLDMMMVIGNIWVYALGAFLPYFWFTLLSVAVPLLFVATFFWMPESPLFLLSKGRAAEARRALRWLRGSDFDIQPEFDALLASVEKPAPEAREKASLLGLLRTNPFRSTTVRAFSIVLGLMFFQQMSGINVFIFYAVQIFNEAGSNLSGHVSAIITGVVHFVASLIASITVDRVGRRFLLLASSCVATVCLTALAVYSYLHSSGHDTTSYSWLPLAALLVYLSMYSVGFGTLTWFMMAELMPERSKGWASSAAVCFNRVLTLLLTKECPILMERVGQDVVYGAFAGFCLVACVFVWVCVPETKGKTKEEILEMLGGDKP</sequence>
<evidence type="ECO:0000256" key="5">
    <source>
        <dbReference type="ARBA" id="ARBA00023136"/>
    </source>
</evidence>
<dbReference type="InterPro" id="IPR036259">
    <property type="entry name" value="MFS_trans_sf"/>
</dbReference>
<feature type="transmembrane region" description="Helical" evidence="10">
    <location>
        <begin position="284"/>
        <end position="308"/>
    </location>
</feature>
<dbReference type="InterPro" id="IPR050549">
    <property type="entry name" value="MFS_Trehalose_Transporter"/>
</dbReference>
<feature type="transmembrane region" description="Helical" evidence="10">
    <location>
        <begin position="38"/>
        <end position="61"/>
    </location>
</feature>
<evidence type="ECO:0000256" key="10">
    <source>
        <dbReference type="SAM" id="Phobius"/>
    </source>
</evidence>
<keyword evidence="13" id="KW-1185">Reference proteome</keyword>
<keyword evidence="2" id="KW-1003">Cell membrane</keyword>
<evidence type="ECO:0000256" key="7">
    <source>
        <dbReference type="ARBA" id="ARBA00024348"/>
    </source>
</evidence>
<dbReference type="Pfam" id="PF00083">
    <property type="entry name" value="Sugar_tr"/>
    <property type="match status" value="1"/>
</dbReference>
<comment type="caution">
    <text evidence="12">The sequence shown here is derived from an EMBL/GenBank/DDBJ whole genome shotgun (WGS) entry which is preliminary data.</text>
</comment>
<dbReference type="InterPro" id="IPR003663">
    <property type="entry name" value="Sugar/inositol_transpt"/>
</dbReference>
<feature type="domain" description="Major facilitator superfamily (MFS) profile" evidence="11">
    <location>
        <begin position="36"/>
        <end position="474"/>
    </location>
</feature>
<keyword evidence="4 10" id="KW-1133">Transmembrane helix</keyword>
<evidence type="ECO:0000313" key="13">
    <source>
        <dbReference type="Proteomes" id="UP001378592"/>
    </source>
</evidence>
<evidence type="ECO:0000256" key="4">
    <source>
        <dbReference type="ARBA" id="ARBA00022989"/>
    </source>
</evidence>
<dbReference type="NCBIfam" id="TIGR00879">
    <property type="entry name" value="SP"/>
    <property type="match status" value="1"/>
</dbReference>
<dbReference type="SUPFAM" id="SSF103473">
    <property type="entry name" value="MFS general substrate transporter"/>
    <property type="match status" value="1"/>
</dbReference>
<feature type="transmembrane region" description="Helical" evidence="10">
    <location>
        <begin position="108"/>
        <end position="127"/>
    </location>
</feature>
<name>A0AAN9VS15_9ORTH</name>
<comment type="subcellular location">
    <subcellularLocation>
        <location evidence="1">Cell membrane</location>
        <topology evidence="1">Multi-pass membrane protein</topology>
    </subcellularLocation>
</comment>
<evidence type="ECO:0000259" key="11">
    <source>
        <dbReference type="PROSITE" id="PS50850"/>
    </source>
</evidence>
<dbReference type="AlphaFoldDB" id="A0AAN9VS15"/>
<keyword evidence="5 10" id="KW-0472">Membrane</keyword>
<keyword evidence="3 10" id="KW-0812">Transmembrane</keyword>
<dbReference type="EMBL" id="JAZDUA010000091">
    <property type="protein sequence ID" value="KAK7868581.1"/>
    <property type="molecule type" value="Genomic_DNA"/>
</dbReference>
<organism evidence="12 13">
    <name type="scientific">Gryllus longicercus</name>
    <dbReference type="NCBI Taxonomy" id="2509291"/>
    <lineage>
        <taxon>Eukaryota</taxon>
        <taxon>Metazoa</taxon>
        <taxon>Ecdysozoa</taxon>
        <taxon>Arthropoda</taxon>
        <taxon>Hexapoda</taxon>
        <taxon>Insecta</taxon>
        <taxon>Pterygota</taxon>
        <taxon>Neoptera</taxon>
        <taxon>Polyneoptera</taxon>
        <taxon>Orthoptera</taxon>
        <taxon>Ensifera</taxon>
        <taxon>Gryllidea</taxon>
        <taxon>Grylloidea</taxon>
        <taxon>Gryllidae</taxon>
        <taxon>Gryllinae</taxon>
        <taxon>Gryllus</taxon>
    </lineage>
</organism>
<dbReference type="PROSITE" id="PS50850">
    <property type="entry name" value="MFS"/>
    <property type="match status" value="1"/>
</dbReference>
<dbReference type="GO" id="GO:0022857">
    <property type="term" value="F:transmembrane transporter activity"/>
    <property type="evidence" value="ECO:0007669"/>
    <property type="project" value="InterPro"/>
</dbReference>
<evidence type="ECO:0000256" key="6">
    <source>
        <dbReference type="ARBA" id="ARBA00023180"/>
    </source>
</evidence>
<dbReference type="InterPro" id="IPR020846">
    <property type="entry name" value="MFS_dom"/>
</dbReference>
<dbReference type="Proteomes" id="UP001378592">
    <property type="component" value="Unassembled WGS sequence"/>
</dbReference>
<dbReference type="PROSITE" id="PS00216">
    <property type="entry name" value="SUGAR_TRANSPORT_1"/>
    <property type="match status" value="1"/>
</dbReference>
<dbReference type="GO" id="GO:0005886">
    <property type="term" value="C:plasma membrane"/>
    <property type="evidence" value="ECO:0007669"/>
    <property type="project" value="UniProtKB-SubCell"/>
</dbReference>
<gene>
    <name evidence="12" type="ORF">R5R35_009471</name>
</gene>
<dbReference type="PRINTS" id="PR00171">
    <property type="entry name" value="SUGRTRNSPORT"/>
</dbReference>
<evidence type="ECO:0000256" key="3">
    <source>
        <dbReference type="ARBA" id="ARBA00022692"/>
    </source>
</evidence>
<keyword evidence="8" id="KW-0813">Transport</keyword>
<evidence type="ECO:0000256" key="2">
    <source>
        <dbReference type="ARBA" id="ARBA00022475"/>
    </source>
</evidence>
<comment type="similarity">
    <text evidence="7">Belongs to the major facilitator superfamily. Sugar transporter (TC 2.A.1.1) family. Trehalose transporter subfamily.</text>
</comment>
<feature type="region of interest" description="Disordered" evidence="9">
    <location>
        <begin position="1"/>
        <end position="24"/>
    </location>
</feature>
<evidence type="ECO:0000256" key="1">
    <source>
        <dbReference type="ARBA" id="ARBA00004651"/>
    </source>
</evidence>
<protein>
    <recommendedName>
        <fullName evidence="11">Major facilitator superfamily (MFS) profile domain-containing protein</fullName>
    </recommendedName>
</protein>
<feature type="transmembrane region" description="Helical" evidence="10">
    <location>
        <begin position="81"/>
        <end position="101"/>
    </location>
</feature>
<evidence type="ECO:0000256" key="8">
    <source>
        <dbReference type="RuleBase" id="RU003346"/>
    </source>
</evidence>
<evidence type="ECO:0000313" key="12">
    <source>
        <dbReference type="EMBL" id="KAK7868581.1"/>
    </source>
</evidence>
<accession>A0AAN9VS15</accession>
<feature type="transmembrane region" description="Helical" evidence="10">
    <location>
        <begin position="450"/>
        <end position="470"/>
    </location>
</feature>
<feature type="transmembrane region" description="Helical" evidence="10">
    <location>
        <begin position="383"/>
        <end position="406"/>
    </location>
</feature>
<keyword evidence="6" id="KW-0325">Glycoprotein</keyword>
<dbReference type="Gene3D" id="1.20.1250.20">
    <property type="entry name" value="MFS general substrate transporter like domains"/>
    <property type="match status" value="1"/>
</dbReference>